<name>A0AAN8XDS1_HALRR</name>
<dbReference type="InterPro" id="IPR051360">
    <property type="entry name" value="Neuronal_Pentraxin_Related"/>
</dbReference>
<dbReference type="SUPFAM" id="SSF56436">
    <property type="entry name" value="C-type lectin-like"/>
    <property type="match status" value="1"/>
</dbReference>
<dbReference type="SUPFAM" id="SSF63712">
    <property type="entry name" value="Nicotinic receptor ligand binding domain-like"/>
    <property type="match status" value="1"/>
</dbReference>
<evidence type="ECO:0000256" key="6">
    <source>
        <dbReference type="PROSITE-ProRule" id="PRU00124"/>
    </source>
</evidence>
<sequence>MATEMMAYINNLKINIKVREPLELYPEMWHHFCHILSRRDYIIYWEGEVYGTGILTSGRGYRLNGTLVVGQEQDSLGGTFAISQVLQGDIAQLSIWDKQLTPAEIKDMANCLATGRGNAFSLDTATINMLGNIVVSSLQIHNFCQKVSQYLVLPERRSVTASLQQCHLLNASMTVPSSTQENERLRNTLAPFMDSCDSTPWKFWLGVTDEMQEGAWIDLNGNRSLKYENFVSPYPYGGSSENCAALLPDGTWADAKCSLKKCSSCELHSYDYLYLRGLCFENEHQTRFRMQGHLEGRPLFHGYYDLLIIWRNDVAQWILVNSDNNTIAYMSPNDVTKYPLGLNNWTTQSLICGAYIGAILKLSLSSCTLYQFMCRTGECIAHEQRCDLRHDCQDGSDEDECDVVYLSEGYRNHLPPPGVGNAPLELALNFTLTRFAAVDITKMSITVEFQVSISWLDSRISFSHLENAINRAVLTMEDIDKIWLPEYRLLNLEGGKVELLEQVVQVNSALNPQLPDVNAVKLDLMYPGADNELTLYQDYLANFACFFEFLTYPL</sequence>
<dbReference type="PANTHER" id="PTHR19277:SF161">
    <property type="entry name" value="LAMININ G DOMAIN-CONTAINING PROTEIN"/>
    <property type="match status" value="1"/>
</dbReference>
<evidence type="ECO:0008006" key="12">
    <source>
        <dbReference type="Google" id="ProtNLM"/>
    </source>
</evidence>
<gene>
    <name evidence="10" type="ORF">SK128_015396</name>
</gene>
<dbReference type="Gene3D" id="3.10.100.10">
    <property type="entry name" value="Mannose-Binding Protein A, subunit A"/>
    <property type="match status" value="1"/>
</dbReference>
<dbReference type="GO" id="GO:0016020">
    <property type="term" value="C:membrane"/>
    <property type="evidence" value="ECO:0007669"/>
    <property type="project" value="InterPro"/>
</dbReference>
<dbReference type="InterPro" id="IPR006202">
    <property type="entry name" value="Neur_chan_lig-bd"/>
</dbReference>
<dbReference type="PROSITE" id="PS01209">
    <property type="entry name" value="LDLRA_1"/>
    <property type="match status" value="1"/>
</dbReference>
<feature type="disulfide bond" evidence="6">
    <location>
        <begin position="367"/>
        <end position="379"/>
    </location>
</feature>
<dbReference type="InterPro" id="IPR036734">
    <property type="entry name" value="Neur_chan_lig-bd_sf"/>
</dbReference>
<evidence type="ECO:0000256" key="2">
    <source>
        <dbReference type="ARBA" id="ARBA00022723"/>
    </source>
</evidence>
<dbReference type="InterPro" id="IPR023415">
    <property type="entry name" value="LDLR_class-A_CS"/>
</dbReference>
<dbReference type="Gene3D" id="4.10.400.10">
    <property type="entry name" value="Low-density Lipoprotein Receptor"/>
    <property type="match status" value="1"/>
</dbReference>
<dbReference type="InterPro" id="IPR013320">
    <property type="entry name" value="ConA-like_dom_sf"/>
</dbReference>
<dbReference type="Pfam" id="PF00354">
    <property type="entry name" value="Pentaxin"/>
    <property type="match status" value="1"/>
</dbReference>
<dbReference type="AlphaFoldDB" id="A0AAN8XDS1"/>
<accession>A0AAN8XDS1</accession>
<keyword evidence="5" id="KW-0325">Glycoprotein</keyword>
<feature type="disulfide bond" evidence="6">
    <location>
        <begin position="386"/>
        <end position="401"/>
    </location>
</feature>
<proteinExistence type="predicted"/>
<evidence type="ECO:0000256" key="1">
    <source>
        <dbReference type="ARBA" id="ARBA00001913"/>
    </source>
</evidence>
<dbReference type="Gene3D" id="2.70.170.10">
    <property type="entry name" value="Neurotransmitter-gated ion-channel ligand-binding domain"/>
    <property type="match status" value="1"/>
</dbReference>
<feature type="domain" description="C-type lectin" evidence="8">
    <location>
        <begin position="150"/>
        <end position="266"/>
    </location>
</feature>
<evidence type="ECO:0000256" key="3">
    <source>
        <dbReference type="ARBA" id="ARBA00022837"/>
    </source>
</evidence>
<dbReference type="SMART" id="SM00034">
    <property type="entry name" value="CLECT"/>
    <property type="match status" value="1"/>
</dbReference>
<dbReference type="Pfam" id="PF02931">
    <property type="entry name" value="Neur_chan_LBD"/>
    <property type="match status" value="1"/>
</dbReference>
<dbReference type="InterPro" id="IPR016186">
    <property type="entry name" value="C-type_lectin-like/link_sf"/>
</dbReference>
<dbReference type="PANTHER" id="PTHR19277">
    <property type="entry name" value="PENTRAXIN"/>
    <property type="match status" value="1"/>
</dbReference>
<dbReference type="SUPFAM" id="SSF49899">
    <property type="entry name" value="Concanavalin A-like lectins/glucanases"/>
    <property type="match status" value="1"/>
</dbReference>
<dbReference type="GO" id="GO:0046872">
    <property type="term" value="F:metal ion binding"/>
    <property type="evidence" value="ECO:0007669"/>
    <property type="project" value="UniProtKB-KW"/>
</dbReference>
<dbReference type="GO" id="GO:0005230">
    <property type="term" value="F:extracellular ligand-gated monoatomic ion channel activity"/>
    <property type="evidence" value="ECO:0007669"/>
    <property type="project" value="InterPro"/>
</dbReference>
<comment type="cofactor">
    <cofactor evidence="1">
        <name>Ca(2+)</name>
        <dbReference type="ChEBI" id="CHEBI:29108"/>
    </cofactor>
</comment>
<evidence type="ECO:0000256" key="7">
    <source>
        <dbReference type="PROSITE-ProRule" id="PRU01172"/>
    </source>
</evidence>
<comment type="caution">
    <text evidence="7">Lacks conserved residue(s) required for the propagation of feature annotation.</text>
</comment>
<keyword evidence="4 6" id="KW-1015">Disulfide bond</keyword>
<dbReference type="PROSITE" id="PS50068">
    <property type="entry name" value="LDLRA_2"/>
    <property type="match status" value="1"/>
</dbReference>
<dbReference type="PROSITE" id="PS50041">
    <property type="entry name" value="C_TYPE_LECTIN_2"/>
    <property type="match status" value="1"/>
</dbReference>
<evidence type="ECO:0000313" key="10">
    <source>
        <dbReference type="EMBL" id="KAK7077240.1"/>
    </source>
</evidence>
<dbReference type="InterPro" id="IPR016187">
    <property type="entry name" value="CTDL_fold"/>
</dbReference>
<organism evidence="10 11">
    <name type="scientific">Halocaridina rubra</name>
    <name type="common">Hawaiian red shrimp</name>
    <dbReference type="NCBI Taxonomy" id="373956"/>
    <lineage>
        <taxon>Eukaryota</taxon>
        <taxon>Metazoa</taxon>
        <taxon>Ecdysozoa</taxon>
        <taxon>Arthropoda</taxon>
        <taxon>Crustacea</taxon>
        <taxon>Multicrustacea</taxon>
        <taxon>Malacostraca</taxon>
        <taxon>Eumalacostraca</taxon>
        <taxon>Eucarida</taxon>
        <taxon>Decapoda</taxon>
        <taxon>Pleocyemata</taxon>
        <taxon>Caridea</taxon>
        <taxon>Atyoidea</taxon>
        <taxon>Atyidae</taxon>
        <taxon>Halocaridina</taxon>
    </lineage>
</organism>
<evidence type="ECO:0000256" key="4">
    <source>
        <dbReference type="ARBA" id="ARBA00023157"/>
    </source>
</evidence>
<dbReference type="Pfam" id="PF00057">
    <property type="entry name" value="Ldl_recept_a"/>
    <property type="match status" value="1"/>
</dbReference>
<dbReference type="CDD" id="cd00112">
    <property type="entry name" value="LDLa"/>
    <property type="match status" value="1"/>
</dbReference>
<dbReference type="SMART" id="SM00192">
    <property type="entry name" value="LDLa"/>
    <property type="match status" value="1"/>
</dbReference>
<dbReference type="EMBL" id="JAXCGZ010009449">
    <property type="protein sequence ID" value="KAK7077240.1"/>
    <property type="molecule type" value="Genomic_DNA"/>
</dbReference>
<evidence type="ECO:0000259" key="9">
    <source>
        <dbReference type="PROSITE" id="PS51828"/>
    </source>
</evidence>
<reference evidence="10 11" key="1">
    <citation type="submission" date="2023-11" db="EMBL/GenBank/DDBJ databases">
        <title>Halocaridina rubra genome assembly.</title>
        <authorList>
            <person name="Smith C."/>
        </authorList>
    </citation>
    <scope>NUCLEOTIDE SEQUENCE [LARGE SCALE GENOMIC DNA]</scope>
    <source>
        <strain evidence="10">EP-1</strain>
        <tissue evidence="10">Whole</tissue>
    </source>
</reference>
<dbReference type="PROSITE" id="PS51828">
    <property type="entry name" value="PTX_2"/>
    <property type="match status" value="1"/>
</dbReference>
<dbReference type="Proteomes" id="UP001381693">
    <property type="component" value="Unassembled WGS sequence"/>
</dbReference>
<feature type="domain" description="Pentraxin (PTX)" evidence="9">
    <location>
        <begin position="1"/>
        <end position="141"/>
    </location>
</feature>
<dbReference type="Pfam" id="PF00059">
    <property type="entry name" value="Lectin_C"/>
    <property type="match status" value="1"/>
</dbReference>
<dbReference type="InterPro" id="IPR002172">
    <property type="entry name" value="LDrepeatLR_classA_rpt"/>
</dbReference>
<dbReference type="PRINTS" id="PR00895">
    <property type="entry name" value="PENTAXIN"/>
</dbReference>
<evidence type="ECO:0000256" key="5">
    <source>
        <dbReference type="ARBA" id="ARBA00023180"/>
    </source>
</evidence>
<dbReference type="SUPFAM" id="SSF57424">
    <property type="entry name" value="LDL receptor-like module"/>
    <property type="match status" value="1"/>
</dbReference>
<dbReference type="SMART" id="SM00159">
    <property type="entry name" value="PTX"/>
    <property type="match status" value="1"/>
</dbReference>
<dbReference type="InterPro" id="IPR036055">
    <property type="entry name" value="LDL_receptor-like_sf"/>
</dbReference>
<protein>
    <recommendedName>
        <fullName evidence="12">C-type lectin domain-containing protein</fullName>
    </recommendedName>
</protein>
<evidence type="ECO:0000259" key="8">
    <source>
        <dbReference type="PROSITE" id="PS50041"/>
    </source>
</evidence>
<dbReference type="InterPro" id="IPR001759">
    <property type="entry name" value="PTX_dom"/>
</dbReference>
<keyword evidence="2" id="KW-0479">Metal-binding</keyword>
<comment type="caution">
    <text evidence="10">The sequence shown here is derived from an EMBL/GenBank/DDBJ whole genome shotgun (WGS) entry which is preliminary data.</text>
</comment>
<keyword evidence="3" id="KW-0106">Calcium</keyword>
<dbReference type="Gene3D" id="2.60.120.200">
    <property type="match status" value="1"/>
</dbReference>
<evidence type="ECO:0000313" key="11">
    <source>
        <dbReference type="Proteomes" id="UP001381693"/>
    </source>
</evidence>
<feature type="disulfide bond" evidence="6">
    <location>
        <begin position="374"/>
        <end position="392"/>
    </location>
</feature>
<keyword evidence="11" id="KW-1185">Reference proteome</keyword>
<dbReference type="InterPro" id="IPR001304">
    <property type="entry name" value="C-type_lectin-like"/>
</dbReference>